<dbReference type="InterPro" id="IPR023313">
    <property type="entry name" value="UBQ-conjugating_AS"/>
</dbReference>
<dbReference type="InterPro" id="IPR016135">
    <property type="entry name" value="UBQ-conjugating_enzyme/RWD"/>
</dbReference>
<dbReference type="STRING" id="1037660.A0A066VTD8"/>
<dbReference type="GO" id="GO:0005694">
    <property type="term" value="C:chromosome"/>
    <property type="evidence" value="ECO:0007669"/>
    <property type="project" value="UniProtKB-ARBA"/>
</dbReference>
<dbReference type="PANTHER" id="PTHR24067">
    <property type="entry name" value="UBIQUITIN-CONJUGATING ENZYME E2"/>
    <property type="match status" value="1"/>
</dbReference>
<evidence type="ECO:0000313" key="14">
    <source>
        <dbReference type="EMBL" id="KDN44736.1"/>
    </source>
</evidence>
<evidence type="ECO:0000256" key="8">
    <source>
        <dbReference type="ARBA" id="ARBA00039165"/>
    </source>
</evidence>
<evidence type="ECO:0000256" key="1">
    <source>
        <dbReference type="ARBA" id="ARBA00004123"/>
    </source>
</evidence>
<keyword evidence="6 12" id="KW-0067">ATP-binding</keyword>
<dbReference type="RefSeq" id="XP_013242910.1">
    <property type="nucleotide sequence ID" value="XM_013387456.1"/>
</dbReference>
<dbReference type="InterPro" id="IPR000608">
    <property type="entry name" value="UBC"/>
</dbReference>
<evidence type="ECO:0000256" key="5">
    <source>
        <dbReference type="ARBA" id="ARBA00022786"/>
    </source>
</evidence>
<dbReference type="OMA" id="TWECGIP"/>
<keyword evidence="3" id="KW-0808">Transferase</keyword>
<protein>
    <recommendedName>
        <fullName evidence="8">SUMO-conjugating enzyme UBC9</fullName>
    </recommendedName>
    <alternativeName>
        <fullName evidence="9">Ubiquitin carrier protein 9</fullName>
    </alternativeName>
    <alternativeName>
        <fullName evidence="10">Ubiquitin-conjugating enzyme E2-18 kDa</fullName>
    </alternativeName>
</protein>
<dbReference type="EMBL" id="JMSN01000048">
    <property type="protein sequence ID" value="KDN44736.1"/>
    <property type="molecule type" value="Genomic_DNA"/>
</dbReference>
<evidence type="ECO:0000313" key="15">
    <source>
        <dbReference type="Proteomes" id="UP000027361"/>
    </source>
</evidence>
<dbReference type="SMART" id="SM00212">
    <property type="entry name" value="UBCc"/>
    <property type="match status" value="1"/>
</dbReference>
<evidence type="ECO:0000256" key="7">
    <source>
        <dbReference type="ARBA" id="ARBA00023242"/>
    </source>
</evidence>
<name>A0A066VTD8_TILAU</name>
<comment type="similarity">
    <text evidence="12">Belongs to the ubiquitin-conjugating enzyme family.</text>
</comment>
<comment type="subcellular location">
    <subcellularLocation>
        <location evidence="1">Nucleus</location>
    </subcellularLocation>
</comment>
<dbReference type="PROSITE" id="PS50127">
    <property type="entry name" value="UBC_2"/>
    <property type="match status" value="1"/>
</dbReference>
<evidence type="ECO:0000256" key="12">
    <source>
        <dbReference type="RuleBase" id="RU362109"/>
    </source>
</evidence>
<dbReference type="CDD" id="cd23798">
    <property type="entry name" value="UBCc_UBE2I"/>
    <property type="match status" value="1"/>
</dbReference>
<dbReference type="Proteomes" id="UP000027361">
    <property type="component" value="Unassembled WGS sequence"/>
</dbReference>
<dbReference type="SUPFAM" id="SSF54495">
    <property type="entry name" value="UBC-like"/>
    <property type="match status" value="1"/>
</dbReference>
<feature type="active site" description="Glycyl thioester intermediate" evidence="11">
    <location>
        <position position="89"/>
    </location>
</feature>
<dbReference type="HOGENOM" id="CLU_030988_12_0_1"/>
<feature type="domain" description="UBC core" evidence="13">
    <location>
        <begin position="1"/>
        <end position="153"/>
    </location>
</feature>
<evidence type="ECO:0000256" key="10">
    <source>
        <dbReference type="ARBA" id="ARBA00081544"/>
    </source>
</evidence>
<dbReference type="PROSITE" id="PS00183">
    <property type="entry name" value="UBC_1"/>
    <property type="match status" value="1"/>
</dbReference>
<keyword evidence="7" id="KW-0539">Nucleus</keyword>
<comment type="caution">
    <text evidence="14">The sequence shown here is derived from an EMBL/GenBank/DDBJ whole genome shotgun (WGS) entry which is preliminary data.</text>
</comment>
<evidence type="ECO:0000259" key="13">
    <source>
        <dbReference type="PROSITE" id="PS50127"/>
    </source>
</evidence>
<keyword evidence="4 12" id="KW-0547">Nucleotide-binding</keyword>
<dbReference type="InterPro" id="IPR050113">
    <property type="entry name" value="Ub_conjugating_enzyme"/>
</dbReference>
<evidence type="ECO:0000256" key="2">
    <source>
        <dbReference type="ARBA" id="ARBA00004718"/>
    </source>
</evidence>
<reference evidence="14 15" key="1">
    <citation type="submission" date="2014-05" db="EMBL/GenBank/DDBJ databases">
        <title>Draft genome sequence of a rare smut relative, Tilletiaria anomala UBC 951.</title>
        <authorList>
            <consortium name="DOE Joint Genome Institute"/>
            <person name="Toome M."/>
            <person name="Kuo A."/>
            <person name="Henrissat B."/>
            <person name="Lipzen A."/>
            <person name="Tritt A."/>
            <person name="Yoshinaga Y."/>
            <person name="Zane M."/>
            <person name="Barry K."/>
            <person name="Grigoriev I.V."/>
            <person name="Spatafora J.W."/>
            <person name="Aimea M.C."/>
        </authorList>
    </citation>
    <scope>NUCLEOTIDE SEQUENCE [LARGE SCALE GENOMIC DNA]</scope>
    <source>
        <strain evidence="14 15">UBC 951</strain>
    </source>
</reference>
<evidence type="ECO:0000256" key="9">
    <source>
        <dbReference type="ARBA" id="ARBA00044296"/>
    </source>
</evidence>
<dbReference type="InParanoid" id="A0A066VTD8"/>
<evidence type="ECO:0000256" key="4">
    <source>
        <dbReference type="ARBA" id="ARBA00022741"/>
    </source>
</evidence>
<gene>
    <name evidence="14" type="ORF">K437DRAFT_224682</name>
</gene>
<dbReference type="OrthoDB" id="6600758at2759"/>
<accession>A0A066VTD8</accession>
<evidence type="ECO:0000256" key="6">
    <source>
        <dbReference type="ARBA" id="ARBA00022840"/>
    </source>
</evidence>
<evidence type="ECO:0000256" key="3">
    <source>
        <dbReference type="ARBA" id="ARBA00022679"/>
    </source>
</evidence>
<dbReference type="GO" id="GO:0005524">
    <property type="term" value="F:ATP binding"/>
    <property type="evidence" value="ECO:0007669"/>
    <property type="project" value="UniProtKB-UniRule"/>
</dbReference>
<keyword evidence="15" id="KW-1185">Reference proteome</keyword>
<dbReference type="GeneID" id="25262481"/>
<keyword evidence="5 12" id="KW-0833">Ubl conjugation pathway</keyword>
<dbReference type="Gene3D" id="3.10.110.10">
    <property type="entry name" value="Ubiquitin Conjugating Enzyme"/>
    <property type="match status" value="1"/>
</dbReference>
<dbReference type="Pfam" id="PF00179">
    <property type="entry name" value="UQ_con"/>
    <property type="match status" value="1"/>
</dbReference>
<sequence length="154" mass="17557">MPYRLAQERKDWRKDHPFGFYARPQKAGDGGLDLQVWDVGIPGKEGTPWAGGVYKLQMTFPNEYPAKPPKCKFVPPLFHPNVFPSGTICLSILDEDKGWKPAITIKQLLLGIQALLTEPNNDDPAQDEAYRIYLKDKAQYERRVREQARSMAPT</sequence>
<dbReference type="AlphaFoldDB" id="A0A066VTD8"/>
<dbReference type="GO" id="GO:0019789">
    <property type="term" value="F:SUMO transferase activity"/>
    <property type="evidence" value="ECO:0007669"/>
    <property type="project" value="UniProtKB-ARBA"/>
</dbReference>
<proteinExistence type="inferred from homology"/>
<dbReference type="FunCoup" id="A0A066VTD8">
    <property type="interactions" value="892"/>
</dbReference>
<dbReference type="FunFam" id="3.10.110.10:FF:000035">
    <property type="entry name" value="SUMO-conjugating enzyme ubc9"/>
    <property type="match status" value="1"/>
</dbReference>
<dbReference type="GO" id="GO:0016925">
    <property type="term" value="P:protein sumoylation"/>
    <property type="evidence" value="ECO:0007669"/>
    <property type="project" value="UniProtKB-ARBA"/>
</dbReference>
<organism evidence="14 15">
    <name type="scientific">Tilletiaria anomala (strain ATCC 24038 / CBS 436.72 / UBC 951)</name>
    <dbReference type="NCBI Taxonomy" id="1037660"/>
    <lineage>
        <taxon>Eukaryota</taxon>
        <taxon>Fungi</taxon>
        <taxon>Dikarya</taxon>
        <taxon>Basidiomycota</taxon>
        <taxon>Ustilaginomycotina</taxon>
        <taxon>Exobasidiomycetes</taxon>
        <taxon>Georgefischeriales</taxon>
        <taxon>Tilletiariaceae</taxon>
        <taxon>Tilletiaria</taxon>
    </lineage>
</organism>
<dbReference type="GO" id="GO:0005634">
    <property type="term" value="C:nucleus"/>
    <property type="evidence" value="ECO:0007669"/>
    <property type="project" value="UniProtKB-SubCell"/>
</dbReference>
<comment type="pathway">
    <text evidence="2">Protein modification; protein sumoylation.</text>
</comment>
<evidence type="ECO:0000256" key="11">
    <source>
        <dbReference type="PROSITE-ProRule" id="PRU10133"/>
    </source>
</evidence>